<feature type="transmembrane region" description="Helical" evidence="1">
    <location>
        <begin position="190"/>
        <end position="212"/>
    </location>
</feature>
<sequence length="440" mass="51289">MYDLTDWKQRIATVFPFNGAKSIVIKAIELVFGLRLANFDDEIAIKDLKRFESICVSFNILPNGYAQDESITPSKWTKTRSILYSSLMTVHIVHLILLSVFDLPEDLALILGDFFYGHRSRRYFWTFLLNLTIFSEVLRHYWIHIYKTSGPFSFHMHNFVYDKGYKPEALFMSQFYCHKYRFVFNSLANLWIRIIEISVIGIGPVLMIIVQSTSQLAKIPQQFIFTYFWLLISYFGIVCTVGNLMLTGAIVTTDFSYYYFRACHVTKTLHNFITEKMFLRKNDFLPYYETIIRDIILSLNETEYRNHKYRNWLMIIYFGVSFTADFGFYSAAIVHIDNGSLDISIMAISALSLFVMGICTYVNGILLTMMLTCSKNILEVAQYLPPDVKSFIKFTDLQSRLSRTDIAFTIGDIFDLTTWIFVIYLIENASLIMMLTINVK</sequence>
<dbReference type="AlphaFoldDB" id="T1K280"/>
<reference evidence="2" key="2">
    <citation type="submission" date="2015-06" db="UniProtKB">
        <authorList>
            <consortium name="EnsemblMetazoa"/>
        </authorList>
    </citation>
    <scope>IDENTIFICATION</scope>
</reference>
<evidence type="ECO:0000313" key="2">
    <source>
        <dbReference type="EnsemblMetazoa" id="tetur04g04070.1"/>
    </source>
</evidence>
<feature type="transmembrane region" description="Helical" evidence="1">
    <location>
        <begin position="224"/>
        <end position="251"/>
    </location>
</feature>
<feature type="transmembrane region" description="Helical" evidence="1">
    <location>
        <begin position="312"/>
        <end position="331"/>
    </location>
</feature>
<protein>
    <recommendedName>
        <fullName evidence="4">Gustatory receptor</fullName>
    </recommendedName>
</protein>
<accession>T1K280</accession>
<feature type="transmembrane region" description="Helical" evidence="1">
    <location>
        <begin position="343"/>
        <end position="367"/>
    </location>
</feature>
<reference evidence="3" key="1">
    <citation type="submission" date="2011-08" db="EMBL/GenBank/DDBJ databases">
        <authorList>
            <person name="Rombauts S."/>
        </authorList>
    </citation>
    <scope>NUCLEOTIDE SEQUENCE</scope>
    <source>
        <strain evidence="3">London</strain>
    </source>
</reference>
<keyword evidence="3" id="KW-1185">Reference proteome</keyword>
<proteinExistence type="predicted"/>
<feature type="transmembrane region" description="Helical" evidence="1">
    <location>
        <begin position="123"/>
        <end position="142"/>
    </location>
</feature>
<dbReference type="HOGENOM" id="CLU_643018_0_0_1"/>
<keyword evidence="1" id="KW-0472">Membrane</keyword>
<keyword evidence="1" id="KW-1133">Transmembrane helix</keyword>
<evidence type="ECO:0008006" key="4">
    <source>
        <dbReference type="Google" id="ProtNLM"/>
    </source>
</evidence>
<dbReference type="EMBL" id="CAEY01001360">
    <property type="status" value="NOT_ANNOTATED_CDS"/>
    <property type="molecule type" value="Genomic_DNA"/>
</dbReference>
<evidence type="ECO:0000313" key="3">
    <source>
        <dbReference type="Proteomes" id="UP000015104"/>
    </source>
</evidence>
<feature type="transmembrane region" description="Helical" evidence="1">
    <location>
        <begin position="82"/>
        <end position="103"/>
    </location>
</feature>
<keyword evidence="1" id="KW-0812">Transmembrane</keyword>
<name>T1K280_TETUR</name>
<dbReference type="EnsemblMetazoa" id="tetur04g04070.1">
    <property type="protein sequence ID" value="tetur04g04070.1"/>
    <property type="gene ID" value="tetur04g04070"/>
</dbReference>
<dbReference type="Proteomes" id="UP000015104">
    <property type="component" value="Unassembled WGS sequence"/>
</dbReference>
<organism evidence="2 3">
    <name type="scientific">Tetranychus urticae</name>
    <name type="common">Two-spotted spider mite</name>
    <dbReference type="NCBI Taxonomy" id="32264"/>
    <lineage>
        <taxon>Eukaryota</taxon>
        <taxon>Metazoa</taxon>
        <taxon>Ecdysozoa</taxon>
        <taxon>Arthropoda</taxon>
        <taxon>Chelicerata</taxon>
        <taxon>Arachnida</taxon>
        <taxon>Acari</taxon>
        <taxon>Acariformes</taxon>
        <taxon>Trombidiformes</taxon>
        <taxon>Prostigmata</taxon>
        <taxon>Eleutherengona</taxon>
        <taxon>Raphignathae</taxon>
        <taxon>Tetranychoidea</taxon>
        <taxon>Tetranychidae</taxon>
        <taxon>Tetranychus</taxon>
    </lineage>
</organism>
<evidence type="ECO:0000256" key="1">
    <source>
        <dbReference type="SAM" id="Phobius"/>
    </source>
</evidence>